<evidence type="ECO:0000313" key="3">
    <source>
        <dbReference type="Proteomes" id="UP000198253"/>
    </source>
</evidence>
<feature type="compositionally biased region" description="Basic residues" evidence="1">
    <location>
        <begin position="52"/>
        <end position="68"/>
    </location>
</feature>
<dbReference type="Proteomes" id="UP000198253">
    <property type="component" value="Chromosome I"/>
</dbReference>
<sequence>MLIAHSHPDPIFPSGRPARDPDDVLRSHHLPNPDAAPPTPALATGASFRVANRGRARTTKPRKPAAGR</sequence>
<organism evidence="2 3">
    <name type="scientific">Micromonospora echinospora</name>
    <name type="common">Micromonospora purpurea</name>
    <dbReference type="NCBI Taxonomy" id="1877"/>
    <lineage>
        <taxon>Bacteria</taxon>
        <taxon>Bacillati</taxon>
        <taxon>Actinomycetota</taxon>
        <taxon>Actinomycetes</taxon>
        <taxon>Micromonosporales</taxon>
        <taxon>Micromonosporaceae</taxon>
        <taxon>Micromonospora</taxon>
    </lineage>
</organism>
<name>A0A1C4VH38_MICEC</name>
<feature type="region of interest" description="Disordered" evidence="1">
    <location>
        <begin position="1"/>
        <end position="68"/>
    </location>
</feature>
<proteinExistence type="predicted"/>
<evidence type="ECO:0000256" key="1">
    <source>
        <dbReference type="SAM" id="MobiDB-lite"/>
    </source>
</evidence>
<feature type="compositionally biased region" description="Basic and acidic residues" evidence="1">
    <location>
        <begin position="17"/>
        <end position="26"/>
    </location>
</feature>
<dbReference type="InParanoid" id="A0A1C4VH38"/>
<gene>
    <name evidence="2" type="ORF">GA0070618_1241</name>
</gene>
<dbReference type="EMBL" id="LT607413">
    <property type="protein sequence ID" value="SCE83099.1"/>
    <property type="molecule type" value="Genomic_DNA"/>
</dbReference>
<keyword evidence="3" id="KW-1185">Reference proteome</keyword>
<reference evidence="3" key="1">
    <citation type="submission" date="2016-06" db="EMBL/GenBank/DDBJ databases">
        <authorList>
            <person name="Varghese N."/>
            <person name="Submissions Spin"/>
        </authorList>
    </citation>
    <scope>NUCLEOTIDE SEQUENCE [LARGE SCALE GENOMIC DNA]</scope>
    <source>
        <strain evidence="3">DSM 43816</strain>
    </source>
</reference>
<dbReference type="AlphaFoldDB" id="A0A1C4VH38"/>
<accession>A0A1C4VH38</accession>
<protein>
    <submittedName>
        <fullName evidence="2">Uncharacterized protein</fullName>
    </submittedName>
</protein>
<evidence type="ECO:0000313" key="2">
    <source>
        <dbReference type="EMBL" id="SCE83099.1"/>
    </source>
</evidence>